<evidence type="ECO:0000313" key="1">
    <source>
        <dbReference type="EMBL" id="KRY99588.1"/>
    </source>
</evidence>
<evidence type="ECO:0000313" key="2">
    <source>
        <dbReference type="Proteomes" id="UP000055024"/>
    </source>
</evidence>
<protein>
    <submittedName>
        <fullName evidence="1">Uncharacterized protein</fullName>
    </submittedName>
</protein>
<comment type="caution">
    <text evidence="1">The sequence shown here is derived from an EMBL/GenBank/DDBJ whole genome shotgun (WGS) entry which is preliminary data.</text>
</comment>
<organism evidence="1 2">
    <name type="scientific">Trichinella zimbabwensis</name>
    <dbReference type="NCBI Taxonomy" id="268475"/>
    <lineage>
        <taxon>Eukaryota</taxon>
        <taxon>Metazoa</taxon>
        <taxon>Ecdysozoa</taxon>
        <taxon>Nematoda</taxon>
        <taxon>Enoplea</taxon>
        <taxon>Dorylaimia</taxon>
        <taxon>Trichinellida</taxon>
        <taxon>Trichinellidae</taxon>
        <taxon>Trichinella</taxon>
    </lineage>
</organism>
<dbReference type="Proteomes" id="UP000055024">
    <property type="component" value="Unassembled WGS sequence"/>
</dbReference>
<sequence length="42" mass="4692">MPGVGNLLSDRFWMPCKVLTVVMAAYVGKTTDPLESITVWYT</sequence>
<dbReference type="AlphaFoldDB" id="A0A0V1GN08"/>
<proteinExistence type="predicted"/>
<gene>
    <name evidence="1" type="ORF">T11_8592</name>
</gene>
<accession>A0A0V1GN08</accession>
<name>A0A0V1GN08_9BILA</name>
<dbReference type="EMBL" id="JYDP01000777">
    <property type="protein sequence ID" value="KRY99588.1"/>
    <property type="molecule type" value="Genomic_DNA"/>
</dbReference>
<reference evidence="1 2" key="1">
    <citation type="submission" date="2015-01" db="EMBL/GenBank/DDBJ databases">
        <title>Evolution of Trichinella species and genotypes.</title>
        <authorList>
            <person name="Korhonen P.K."/>
            <person name="Edoardo P."/>
            <person name="Giuseppe L.R."/>
            <person name="Gasser R.B."/>
        </authorList>
    </citation>
    <scope>NUCLEOTIDE SEQUENCE [LARGE SCALE GENOMIC DNA]</scope>
    <source>
        <strain evidence="1">ISS1029</strain>
    </source>
</reference>
<keyword evidence="2" id="KW-1185">Reference proteome</keyword>